<dbReference type="PANTHER" id="PTHR20873:SF0">
    <property type="entry name" value="L-SERYL-TRNA(SEC) KINASE"/>
    <property type="match status" value="1"/>
</dbReference>
<protein>
    <submittedName>
        <fullName evidence="4">Chromatin associated protein kti12</fullName>
    </submittedName>
</protein>
<dbReference type="Pfam" id="PF08433">
    <property type="entry name" value="KTI12"/>
    <property type="match status" value="1"/>
</dbReference>
<dbReference type="GO" id="GO:0005524">
    <property type="term" value="F:ATP binding"/>
    <property type="evidence" value="ECO:0007669"/>
    <property type="project" value="UniProtKB-KW"/>
</dbReference>
<dbReference type="WBParaSite" id="ACAC_0001271501-mRNA-1">
    <property type="protein sequence ID" value="ACAC_0001271501-mRNA-1"/>
    <property type="gene ID" value="ACAC_0001271501"/>
</dbReference>
<reference evidence="3" key="1">
    <citation type="submission" date="2012-09" db="EMBL/GenBank/DDBJ databases">
        <authorList>
            <person name="Martin A.A."/>
        </authorList>
    </citation>
    <scope>NUCLEOTIDE SEQUENCE</scope>
</reference>
<dbReference type="GO" id="GO:0000049">
    <property type="term" value="F:tRNA binding"/>
    <property type="evidence" value="ECO:0007669"/>
    <property type="project" value="TreeGrafter"/>
</dbReference>
<sequence length="234" mass="27002">MGLPAAGKSTLSRKLEEAHPNSVVFSLDEVNGRWSDDFDAHRSRKFFEQTVRLYLQNNCDEEFNKVVIVDDNFYLQSMRRPFERMAAYFGLRYCCIVVASNVEDALHRNSRRGTDRVSDEAILKMAREMDIPKDAFVYNCGHIEEILQRLIEPCPHPRMPKQRIHSHSRCSSVLAKIDCELRAAVAEAVRQGLDGRQLAVAKRTVLSNCRMMKCSLSVEEIHRGLLDEYYHTKH</sequence>
<reference evidence="4" key="2">
    <citation type="submission" date="2017-02" db="UniProtKB">
        <authorList>
            <consortium name="WormBaseParasite"/>
        </authorList>
    </citation>
    <scope>IDENTIFICATION</scope>
</reference>
<dbReference type="GO" id="GO:0016301">
    <property type="term" value="F:kinase activity"/>
    <property type="evidence" value="ECO:0007669"/>
    <property type="project" value="TreeGrafter"/>
</dbReference>
<name>A0A0K0DM33_ANGCA</name>
<dbReference type="InterPro" id="IPR027417">
    <property type="entry name" value="P-loop_NTPase"/>
</dbReference>
<dbReference type="AlphaFoldDB" id="A0A0K0DM33"/>
<dbReference type="STRING" id="6313.A0A0K0DM33"/>
<evidence type="ECO:0000256" key="2">
    <source>
        <dbReference type="ARBA" id="ARBA00022840"/>
    </source>
</evidence>
<keyword evidence="3" id="KW-1185">Reference proteome</keyword>
<dbReference type="InterPro" id="IPR013641">
    <property type="entry name" value="KTI12/PSTK"/>
</dbReference>
<dbReference type="PANTHER" id="PTHR20873">
    <property type="entry name" value="L-SERYL-TRNA(SEC) KINASE"/>
    <property type="match status" value="1"/>
</dbReference>
<evidence type="ECO:0000313" key="4">
    <source>
        <dbReference type="WBParaSite" id="ACAC_0001271501-mRNA-1"/>
    </source>
</evidence>
<evidence type="ECO:0000256" key="1">
    <source>
        <dbReference type="ARBA" id="ARBA00022741"/>
    </source>
</evidence>
<keyword evidence="1" id="KW-0547">Nucleotide-binding</keyword>
<evidence type="ECO:0000313" key="3">
    <source>
        <dbReference type="Proteomes" id="UP000035642"/>
    </source>
</evidence>
<dbReference type="SUPFAM" id="SSF52540">
    <property type="entry name" value="P-loop containing nucleoside triphosphate hydrolases"/>
    <property type="match status" value="1"/>
</dbReference>
<proteinExistence type="predicted"/>
<dbReference type="InterPro" id="IPR052648">
    <property type="entry name" value="Ser-tRNA(Sec)_kinase"/>
</dbReference>
<dbReference type="Proteomes" id="UP000035642">
    <property type="component" value="Unassembled WGS sequence"/>
</dbReference>
<accession>A0A0K0DM33</accession>
<keyword evidence="2" id="KW-0067">ATP-binding</keyword>
<organism evidence="3 4">
    <name type="scientific">Angiostrongylus cantonensis</name>
    <name type="common">Rat lungworm</name>
    <dbReference type="NCBI Taxonomy" id="6313"/>
    <lineage>
        <taxon>Eukaryota</taxon>
        <taxon>Metazoa</taxon>
        <taxon>Ecdysozoa</taxon>
        <taxon>Nematoda</taxon>
        <taxon>Chromadorea</taxon>
        <taxon>Rhabditida</taxon>
        <taxon>Rhabditina</taxon>
        <taxon>Rhabditomorpha</taxon>
        <taxon>Strongyloidea</taxon>
        <taxon>Metastrongylidae</taxon>
        <taxon>Angiostrongylus</taxon>
    </lineage>
</organism>
<dbReference type="Gene3D" id="3.40.50.300">
    <property type="entry name" value="P-loop containing nucleotide triphosphate hydrolases"/>
    <property type="match status" value="1"/>
</dbReference>